<evidence type="ECO:0000259" key="2">
    <source>
        <dbReference type="PROSITE" id="PS50042"/>
    </source>
</evidence>
<accession>A0A7S1YWG7</accession>
<keyword evidence="1" id="KW-0732">Signal</keyword>
<dbReference type="InterPro" id="IPR000595">
    <property type="entry name" value="cNMP-bd_dom"/>
</dbReference>
<dbReference type="EMBL" id="HBGN01010312">
    <property type="protein sequence ID" value="CAD9321661.1"/>
    <property type="molecule type" value="Transcribed_RNA"/>
</dbReference>
<evidence type="ECO:0000256" key="1">
    <source>
        <dbReference type="SAM" id="SignalP"/>
    </source>
</evidence>
<dbReference type="PROSITE" id="PS50042">
    <property type="entry name" value="CNMP_BINDING_3"/>
    <property type="match status" value="1"/>
</dbReference>
<gene>
    <name evidence="3" type="ORF">DBRI1063_LOCUS6619</name>
</gene>
<dbReference type="AlphaFoldDB" id="A0A7S1YWG7"/>
<proteinExistence type="predicted"/>
<sequence>MNKILLLLFLQGFVCTMASTASKTLRIKPTPSPPAGEPEKSGISTLYQVEILAVGGEEGVDTEAIDAGTFSLAEISTIEFIPYYSETTPIEEGEPAENIVYIFDNNTAVSTNEKLFSGQVRGGIIGECTILYNGDGMFIGSLNANGITHSLSSQDGTYWISATDMNDFPDD</sequence>
<reference evidence="3" key="1">
    <citation type="submission" date="2021-01" db="EMBL/GenBank/DDBJ databases">
        <authorList>
            <person name="Corre E."/>
            <person name="Pelletier E."/>
            <person name="Niang G."/>
            <person name="Scheremetjew M."/>
            <person name="Finn R."/>
            <person name="Kale V."/>
            <person name="Holt S."/>
            <person name="Cochrane G."/>
            <person name="Meng A."/>
            <person name="Brown T."/>
            <person name="Cohen L."/>
        </authorList>
    </citation>
    <scope>NUCLEOTIDE SEQUENCE</scope>
    <source>
        <strain evidence="3">Pop2</strain>
    </source>
</reference>
<protein>
    <recommendedName>
        <fullName evidence="2">Cyclic nucleotide-binding domain-containing protein</fullName>
    </recommendedName>
</protein>
<organism evidence="3">
    <name type="scientific">Ditylum brightwellii</name>
    <dbReference type="NCBI Taxonomy" id="49249"/>
    <lineage>
        <taxon>Eukaryota</taxon>
        <taxon>Sar</taxon>
        <taxon>Stramenopiles</taxon>
        <taxon>Ochrophyta</taxon>
        <taxon>Bacillariophyta</taxon>
        <taxon>Mediophyceae</taxon>
        <taxon>Lithodesmiophycidae</taxon>
        <taxon>Lithodesmiales</taxon>
        <taxon>Lithodesmiaceae</taxon>
        <taxon>Ditylum</taxon>
    </lineage>
</organism>
<feature type="signal peptide" evidence="1">
    <location>
        <begin position="1"/>
        <end position="18"/>
    </location>
</feature>
<feature type="domain" description="Cyclic nucleotide-binding" evidence="2">
    <location>
        <begin position="90"/>
        <end position="133"/>
    </location>
</feature>
<evidence type="ECO:0000313" key="3">
    <source>
        <dbReference type="EMBL" id="CAD9321661.1"/>
    </source>
</evidence>
<name>A0A7S1YWG7_9STRA</name>
<feature type="chain" id="PRO_5031376062" description="Cyclic nucleotide-binding domain-containing protein" evidence="1">
    <location>
        <begin position="19"/>
        <end position="171"/>
    </location>
</feature>